<organism evidence="2 3">
    <name type="scientific">Geothrix rubra</name>
    <dbReference type="NCBI Taxonomy" id="2927977"/>
    <lineage>
        <taxon>Bacteria</taxon>
        <taxon>Pseudomonadati</taxon>
        <taxon>Acidobacteriota</taxon>
        <taxon>Holophagae</taxon>
        <taxon>Holophagales</taxon>
        <taxon>Holophagaceae</taxon>
        <taxon>Geothrix</taxon>
    </lineage>
</organism>
<keyword evidence="3" id="KW-1185">Reference proteome</keyword>
<evidence type="ECO:0000313" key="3">
    <source>
        <dbReference type="Proteomes" id="UP001165089"/>
    </source>
</evidence>
<reference evidence="2 3" key="1">
    <citation type="journal article" date="2023" name="Antonie Van Leeuwenhoek">
        <title>Mesoterricola silvestris gen. nov., sp. nov., Mesoterricola sediminis sp. nov., Geothrix oryzae sp. nov., Geothrix edaphica sp. nov., Geothrix rubra sp. nov., and Geothrix limicola sp. nov., six novel members of Acidobacteriota isolated from soils.</title>
        <authorList>
            <person name="Itoh H."/>
            <person name="Sugisawa Y."/>
            <person name="Mise K."/>
            <person name="Xu Z."/>
            <person name="Kuniyasu M."/>
            <person name="Ushijima N."/>
            <person name="Kawano K."/>
            <person name="Kobayashi E."/>
            <person name="Shiratori Y."/>
            <person name="Masuda Y."/>
            <person name="Senoo K."/>
        </authorList>
    </citation>
    <scope>NUCLEOTIDE SEQUENCE [LARGE SCALE GENOMIC DNA]</scope>
    <source>
        <strain evidence="2 3">Red803</strain>
    </source>
</reference>
<sequence length="436" mass="47869">MRFFSLFLLLVCSLTPASLSAQGKVQPAKPQPTELRTTPWIIGSETADHWKGLPLTVNAPDLRTQAFPGQHLTVALGAQGEGRDTLLAGSTCTFTVSFAGTTKAFKAIHPSQVRRIKAEGADMVRRVLEAGEVQSPTKDLDNMLSLVSLGLFDLDWQVPADAHDGTATFTGSVTMADGKTVPLKPATLEIQSADRVAKDGAFKDPKAGGEWMMTYYQHPNPFRLLHELRAMKGDRTATQPNILAFYVQILKSSPLAAGDLMKRLAQEDRSLRIYALLVLSEAGCDLSGCLAALPREDQDTFKQIRTSASPLPDPYDFSVNLDDPYQITTRMDMLWSLFLATGDQKPVRAIADTLAWREDGKAVLEIRKSKKKIDAITPGLLHGLAYGAGGWSLGSFFRNHPLVADYVDAWRQDPKTPRVIREELGTLITNDAFKMQ</sequence>
<dbReference type="RefSeq" id="WP_285726835.1">
    <property type="nucleotide sequence ID" value="NZ_BSDD01000005.1"/>
</dbReference>
<feature type="signal peptide" evidence="1">
    <location>
        <begin position="1"/>
        <end position="21"/>
    </location>
</feature>
<dbReference type="EMBL" id="BSDD01000005">
    <property type="protein sequence ID" value="GLH71011.1"/>
    <property type="molecule type" value="Genomic_DNA"/>
</dbReference>
<protein>
    <submittedName>
        <fullName evidence="2">Uncharacterized protein</fullName>
    </submittedName>
</protein>
<comment type="caution">
    <text evidence="2">The sequence shown here is derived from an EMBL/GenBank/DDBJ whole genome shotgun (WGS) entry which is preliminary data.</text>
</comment>
<evidence type="ECO:0000256" key="1">
    <source>
        <dbReference type="SAM" id="SignalP"/>
    </source>
</evidence>
<keyword evidence="1" id="KW-0732">Signal</keyword>
<proteinExistence type="predicted"/>
<accession>A0ABQ5Q954</accession>
<gene>
    <name evidence="2" type="ORF">GETHPA_25440</name>
</gene>
<feature type="chain" id="PRO_5047204538" evidence="1">
    <location>
        <begin position="22"/>
        <end position="436"/>
    </location>
</feature>
<dbReference type="Proteomes" id="UP001165089">
    <property type="component" value="Unassembled WGS sequence"/>
</dbReference>
<name>A0ABQ5Q954_9BACT</name>
<evidence type="ECO:0000313" key="2">
    <source>
        <dbReference type="EMBL" id="GLH71011.1"/>
    </source>
</evidence>